<dbReference type="InterPro" id="IPR037066">
    <property type="entry name" value="Plug_dom_sf"/>
</dbReference>
<organism evidence="2">
    <name type="scientific">Tanacetum cinerariifolium</name>
    <name type="common">Dalmatian daisy</name>
    <name type="synonym">Chrysanthemum cinerariifolium</name>
    <dbReference type="NCBI Taxonomy" id="118510"/>
    <lineage>
        <taxon>Eukaryota</taxon>
        <taxon>Viridiplantae</taxon>
        <taxon>Streptophyta</taxon>
        <taxon>Embryophyta</taxon>
        <taxon>Tracheophyta</taxon>
        <taxon>Spermatophyta</taxon>
        <taxon>Magnoliopsida</taxon>
        <taxon>eudicotyledons</taxon>
        <taxon>Gunneridae</taxon>
        <taxon>Pentapetalae</taxon>
        <taxon>asterids</taxon>
        <taxon>campanulids</taxon>
        <taxon>Asterales</taxon>
        <taxon>Asteraceae</taxon>
        <taxon>Asteroideae</taxon>
        <taxon>Anthemideae</taxon>
        <taxon>Anthemidinae</taxon>
        <taxon>Tanacetum</taxon>
    </lineage>
</organism>
<dbReference type="SUPFAM" id="SSF56935">
    <property type="entry name" value="Porins"/>
    <property type="match status" value="1"/>
</dbReference>
<dbReference type="SUPFAM" id="SSF49464">
    <property type="entry name" value="Carboxypeptidase regulatory domain-like"/>
    <property type="match status" value="1"/>
</dbReference>
<dbReference type="EMBL" id="BKCJ011353735">
    <property type="protein sequence ID" value="GFD24606.1"/>
    <property type="molecule type" value="Genomic_DNA"/>
</dbReference>
<dbReference type="NCBIfam" id="TIGR04057">
    <property type="entry name" value="SusC_RagA_signa"/>
    <property type="match status" value="1"/>
</dbReference>
<dbReference type="InterPro" id="IPR008969">
    <property type="entry name" value="CarboxyPept-like_regulatory"/>
</dbReference>
<gene>
    <name evidence="2" type="ORF">Tci_896575</name>
</gene>
<sequence length="115" mass="11773">AADADGAYTLEAPDATGTLVISAVGFTSQEVTIGNRTTVDVTLKTDVKSLNELRGIVSVNGSLAPLIVIDGIPGGNLDLLQQDDIESFNVLKDGSAAAIYGTRGNAGVILITTKK</sequence>
<reference evidence="2" key="1">
    <citation type="journal article" date="2019" name="Sci. Rep.">
        <title>Draft genome of Tanacetum cinerariifolium, the natural source of mosquito coil.</title>
        <authorList>
            <person name="Yamashiro T."/>
            <person name="Shiraishi A."/>
            <person name="Satake H."/>
            <person name="Nakayama K."/>
        </authorList>
    </citation>
    <scope>NUCLEOTIDE SEQUENCE</scope>
</reference>
<dbReference type="InterPro" id="IPR039426">
    <property type="entry name" value="TonB-dep_rcpt-like"/>
</dbReference>
<dbReference type="AlphaFoldDB" id="A0A699UTD2"/>
<evidence type="ECO:0000313" key="2">
    <source>
        <dbReference type="EMBL" id="GFD24606.1"/>
    </source>
</evidence>
<evidence type="ECO:0000259" key="1">
    <source>
        <dbReference type="Pfam" id="PF07715"/>
    </source>
</evidence>
<feature type="non-terminal residue" evidence="2">
    <location>
        <position position="115"/>
    </location>
</feature>
<protein>
    <recommendedName>
        <fullName evidence="1">TonB-dependent receptor plug domain-containing protein</fullName>
    </recommendedName>
</protein>
<name>A0A699UTD2_TANCI</name>
<dbReference type="PROSITE" id="PS52016">
    <property type="entry name" value="TONB_DEPENDENT_REC_3"/>
    <property type="match status" value="1"/>
</dbReference>
<dbReference type="InterPro" id="IPR012910">
    <property type="entry name" value="Plug_dom"/>
</dbReference>
<dbReference type="InterPro" id="IPR023997">
    <property type="entry name" value="TonB-dep_OMP_SusC/RagA_CS"/>
</dbReference>
<dbReference type="Gene3D" id="2.170.130.10">
    <property type="entry name" value="TonB-dependent receptor, plug domain"/>
    <property type="match status" value="1"/>
</dbReference>
<accession>A0A699UTD2</accession>
<dbReference type="Pfam" id="PF07715">
    <property type="entry name" value="Plug"/>
    <property type="match status" value="1"/>
</dbReference>
<feature type="non-terminal residue" evidence="2">
    <location>
        <position position="1"/>
    </location>
</feature>
<feature type="domain" description="TonB-dependent receptor plug" evidence="1">
    <location>
        <begin position="53"/>
        <end position="108"/>
    </location>
</feature>
<comment type="caution">
    <text evidence="2">The sequence shown here is derived from an EMBL/GenBank/DDBJ whole genome shotgun (WGS) entry which is preliminary data.</text>
</comment>
<proteinExistence type="predicted"/>